<comment type="similarity">
    <text evidence="1">Belongs to the glycosyl hydrolase 5 (cellulase A) family.</text>
</comment>
<feature type="region of interest" description="Disordered" evidence="4">
    <location>
        <begin position="1"/>
        <end position="40"/>
    </location>
</feature>
<keyword evidence="3" id="KW-0326">Glycosidase</keyword>
<sequence>MAEVQTQLAALSIAADPRPDEHTPQAIPAPLQTTPPGPKSRLAVDAYSPVNQNGSFEFDRVIKSGYVQKRTQKTKTWRTTYLVLRPNTLSIYKSDKEEKLRRKVHLSDLTAVTLLKDPKHKRPNPSFGAQLDAIDSNRVLAPSERFLSSSPEPPEPPIRNLGKSSARRPSQIDSSGLSGAELASHSDFSDSDFHRIPGASFESLAVQQLSTSPGPSRPSLGALNSNRTSGVHQEADPDRVIWQGWMWFHRSKRGVRQWKKSWGVLRRRNLILYKDEAESSVLFLLYMSSIFNVVETDPKSRTKKHCMQIITDEKSYRFCMHDEEALVQCLGAFKSLLAKRRELETKAGAAPAGSAASTGAGHMETHIPEGLQHQSIDTIADWIASQNFNCVRLTYSTDHALNPTLPVSTAFTAAAAASVPAADMAALFARVASWCCDLTDGNGWWDTAAGYNPWNSRFFHTAEWLAGLEGMARWARGEGGAAAHPGVVGMSLRNEIREFPLLQGLNGRADWYKYVKQAGDPVHAAHPDVLVIVGGVQSTTDLLHIRAGDMLDTSGWEGKHVWEMHAYSFTVTFPDTFKNCDIVKAQYGAFVGFVLEQGKAYTGPLILSEFGVGMQGGEFDGLSEKDDRYLDCLVSYMQNNDADWAVWAIQGSYYVRDKKVDADETWGLMSHDWTGWRNPAFAAKLGDMWKMTQQP</sequence>
<protein>
    <submittedName>
        <fullName evidence="6">Glycoside hydrolase superfamily</fullName>
    </submittedName>
</protein>
<feature type="domain" description="PH" evidence="5">
    <location>
        <begin position="60"/>
        <end position="109"/>
    </location>
</feature>
<dbReference type="GO" id="GO:0000272">
    <property type="term" value="P:polysaccharide catabolic process"/>
    <property type="evidence" value="ECO:0007669"/>
    <property type="project" value="InterPro"/>
</dbReference>
<dbReference type="SUPFAM" id="SSF50729">
    <property type="entry name" value="PH domain-like"/>
    <property type="match status" value="2"/>
</dbReference>
<dbReference type="Pfam" id="PF00169">
    <property type="entry name" value="PH"/>
    <property type="match status" value="2"/>
</dbReference>
<dbReference type="EMBL" id="MU856933">
    <property type="protein sequence ID" value="KAK4153687.1"/>
    <property type="molecule type" value="Genomic_DNA"/>
</dbReference>
<keyword evidence="7" id="KW-1185">Reference proteome</keyword>
<dbReference type="CDD" id="cd13299">
    <property type="entry name" value="PH2_PH_fungal"/>
    <property type="match status" value="1"/>
</dbReference>
<evidence type="ECO:0000313" key="7">
    <source>
        <dbReference type="Proteomes" id="UP001302745"/>
    </source>
</evidence>
<dbReference type="SUPFAM" id="SSF51445">
    <property type="entry name" value="(Trans)glycosidases"/>
    <property type="match status" value="1"/>
</dbReference>
<feature type="compositionally biased region" description="Polar residues" evidence="4">
    <location>
        <begin position="167"/>
        <end position="177"/>
    </location>
</feature>
<reference evidence="6" key="1">
    <citation type="journal article" date="2023" name="Mol. Phylogenet. Evol.">
        <title>Genome-scale phylogeny and comparative genomics of the fungal order Sordariales.</title>
        <authorList>
            <person name="Hensen N."/>
            <person name="Bonometti L."/>
            <person name="Westerberg I."/>
            <person name="Brannstrom I.O."/>
            <person name="Guillou S."/>
            <person name="Cros-Aarteil S."/>
            <person name="Calhoun S."/>
            <person name="Haridas S."/>
            <person name="Kuo A."/>
            <person name="Mondo S."/>
            <person name="Pangilinan J."/>
            <person name="Riley R."/>
            <person name="LaButti K."/>
            <person name="Andreopoulos B."/>
            <person name="Lipzen A."/>
            <person name="Chen C."/>
            <person name="Yan M."/>
            <person name="Daum C."/>
            <person name="Ng V."/>
            <person name="Clum A."/>
            <person name="Steindorff A."/>
            <person name="Ohm R.A."/>
            <person name="Martin F."/>
            <person name="Silar P."/>
            <person name="Natvig D.O."/>
            <person name="Lalanne C."/>
            <person name="Gautier V."/>
            <person name="Ament-Velasquez S.L."/>
            <person name="Kruys A."/>
            <person name="Hutchinson M.I."/>
            <person name="Powell A.J."/>
            <person name="Barry K."/>
            <person name="Miller A.N."/>
            <person name="Grigoriev I.V."/>
            <person name="Debuchy R."/>
            <person name="Gladieux P."/>
            <person name="Hiltunen Thoren M."/>
            <person name="Johannesson H."/>
        </authorList>
    </citation>
    <scope>NUCLEOTIDE SEQUENCE</scope>
    <source>
        <strain evidence="6">CBS 538.74</strain>
    </source>
</reference>
<dbReference type="PROSITE" id="PS50003">
    <property type="entry name" value="PH_DOMAIN"/>
    <property type="match status" value="2"/>
</dbReference>
<dbReference type="InterPro" id="IPR001547">
    <property type="entry name" value="Glyco_hydro_5"/>
</dbReference>
<organism evidence="6 7">
    <name type="scientific">Chaetomidium leptoderma</name>
    <dbReference type="NCBI Taxonomy" id="669021"/>
    <lineage>
        <taxon>Eukaryota</taxon>
        <taxon>Fungi</taxon>
        <taxon>Dikarya</taxon>
        <taxon>Ascomycota</taxon>
        <taxon>Pezizomycotina</taxon>
        <taxon>Sordariomycetes</taxon>
        <taxon>Sordariomycetidae</taxon>
        <taxon>Sordariales</taxon>
        <taxon>Chaetomiaceae</taxon>
        <taxon>Chaetomidium</taxon>
    </lineage>
</organism>
<feature type="region of interest" description="Disordered" evidence="4">
    <location>
        <begin position="207"/>
        <end position="234"/>
    </location>
</feature>
<dbReference type="Gene3D" id="3.20.20.80">
    <property type="entry name" value="Glycosidases"/>
    <property type="match status" value="1"/>
</dbReference>
<evidence type="ECO:0000256" key="4">
    <source>
        <dbReference type="SAM" id="MobiDB-lite"/>
    </source>
</evidence>
<dbReference type="AlphaFoldDB" id="A0AAN6VM05"/>
<evidence type="ECO:0000256" key="1">
    <source>
        <dbReference type="ARBA" id="ARBA00005641"/>
    </source>
</evidence>
<evidence type="ECO:0000259" key="5">
    <source>
        <dbReference type="PROSITE" id="PS50003"/>
    </source>
</evidence>
<dbReference type="InterPro" id="IPR011993">
    <property type="entry name" value="PH-like_dom_sf"/>
</dbReference>
<dbReference type="Pfam" id="PF00150">
    <property type="entry name" value="Cellulase"/>
    <property type="match status" value="1"/>
</dbReference>
<dbReference type="SMART" id="SM00233">
    <property type="entry name" value="PH"/>
    <property type="match status" value="2"/>
</dbReference>
<proteinExistence type="inferred from homology"/>
<evidence type="ECO:0000256" key="3">
    <source>
        <dbReference type="ARBA" id="ARBA00023295"/>
    </source>
</evidence>
<gene>
    <name evidence="6" type="ORF">C8A00DRAFT_43436</name>
</gene>
<evidence type="ECO:0000313" key="6">
    <source>
        <dbReference type="EMBL" id="KAK4153687.1"/>
    </source>
</evidence>
<dbReference type="Proteomes" id="UP001302745">
    <property type="component" value="Unassembled WGS sequence"/>
</dbReference>
<dbReference type="GO" id="GO:0004553">
    <property type="term" value="F:hydrolase activity, hydrolyzing O-glycosyl compounds"/>
    <property type="evidence" value="ECO:0007669"/>
    <property type="project" value="InterPro"/>
</dbReference>
<keyword evidence="2 6" id="KW-0378">Hydrolase</keyword>
<accession>A0AAN6VM05</accession>
<reference evidence="6" key="2">
    <citation type="submission" date="2023-05" db="EMBL/GenBank/DDBJ databases">
        <authorList>
            <consortium name="Lawrence Berkeley National Laboratory"/>
            <person name="Steindorff A."/>
            <person name="Hensen N."/>
            <person name="Bonometti L."/>
            <person name="Westerberg I."/>
            <person name="Brannstrom I.O."/>
            <person name="Guillou S."/>
            <person name="Cros-Aarteil S."/>
            <person name="Calhoun S."/>
            <person name="Haridas S."/>
            <person name="Kuo A."/>
            <person name="Mondo S."/>
            <person name="Pangilinan J."/>
            <person name="Riley R."/>
            <person name="Labutti K."/>
            <person name="Andreopoulos B."/>
            <person name="Lipzen A."/>
            <person name="Chen C."/>
            <person name="Yanf M."/>
            <person name="Daum C."/>
            <person name="Ng V."/>
            <person name="Clum A."/>
            <person name="Ohm R."/>
            <person name="Martin F."/>
            <person name="Silar P."/>
            <person name="Natvig D."/>
            <person name="Lalanne C."/>
            <person name="Gautier V."/>
            <person name="Ament-Velasquez S.L."/>
            <person name="Kruys A."/>
            <person name="Hutchinson M.I."/>
            <person name="Powell A.J."/>
            <person name="Barry K."/>
            <person name="Miller A.N."/>
            <person name="Grigoriev I.V."/>
            <person name="Debuchy R."/>
            <person name="Gladieux P."/>
            <person name="Thoren M.H."/>
            <person name="Johannesson H."/>
        </authorList>
    </citation>
    <scope>NUCLEOTIDE SEQUENCE</scope>
    <source>
        <strain evidence="6">CBS 538.74</strain>
    </source>
</reference>
<dbReference type="PANTHER" id="PTHR31263:SF0">
    <property type="entry name" value="CELLULASE FAMILY PROTEIN (AFU_ORTHOLOGUE AFUA_5G14560)"/>
    <property type="match status" value="1"/>
</dbReference>
<name>A0AAN6VM05_9PEZI</name>
<dbReference type="InterPro" id="IPR017853">
    <property type="entry name" value="GH"/>
</dbReference>
<evidence type="ECO:0000256" key="2">
    <source>
        <dbReference type="ARBA" id="ARBA00022801"/>
    </source>
</evidence>
<comment type="caution">
    <text evidence="6">The sequence shown here is derived from an EMBL/GenBank/DDBJ whole genome shotgun (WGS) entry which is preliminary data.</text>
</comment>
<dbReference type="PANTHER" id="PTHR31263">
    <property type="entry name" value="CELLULASE FAMILY PROTEIN (AFU_ORTHOLOGUE AFUA_5G14560)"/>
    <property type="match status" value="1"/>
</dbReference>
<feature type="domain" description="PH" evidence="5">
    <location>
        <begin position="239"/>
        <end position="338"/>
    </location>
</feature>
<feature type="compositionally biased region" description="Polar residues" evidence="4">
    <location>
        <begin position="222"/>
        <end position="231"/>
    </location>
</feature>
<dbReference type="InterPro" id="IPR001849">
    <property type="entry name" value="PH_domain"/>
</dbReference>
<feature type="region of interest" description="Disordered" evidence="4">
    <location>
        <begin position="145"/>
        <end position="183"/>
    </location>
</feature>
<dbReference type="Gene3D" id="2.30.29.30">
    <property type="entry name" value="Pleckstrin-homology domain (PH domain)/Phosphotyrosine-binding domain (PTB)"/>
    <property type="match status" value="2"/>
</dbReference>